<evidence type="ECO:0000256" key="2">
    <source>
        <dbReference type="ARBA" id="ARBA00007316"/>
    </source>
</evidence>
<dbReference type="PANTHER" id="PTHR32309">
    <property type="entry name" value="TYROSINE-PROTEIN KINASE"/>
    <property type="match status" value="1"/>
</dbReference>
<dbReference type="InterPro" id="IPR032807">
    <property type="entry name" value="GNVR"/>
</dbReference>
<organism evidence="21 22">
    <name type="scientific">Pseudooceanicola algae</name>
    <dbReference type="NCBI Taxonomy" id="1537215"/>
    <lineage>
        <taxon>Bacteria</taxon>
        <taxon>Pseudomonadati</taxon>
        <taxon>Pseudomonadota</taxon>
        <taxon>Alphaproteobacteria</taxon>
        <taxon>Rhodobacterales</taxon>
        <taxon>Paracoccaceae</taxon>
        <taxon>Pseudooceanicola</taxon>
    </lineage>
</organism>
<keyword evidence="14" id="KW-0829">Tyrosine-protein kinase</keyword>
<reference evidence="21 22" key="1">
    <citation type="submission" date="2020-08" db="EMBL/GenBank/DDBJ databases">
        <title>Genome sequence of Rhodobacteraceae bacterium Lw-13e.</title>
        <authorList>
            <person name="Poehlein A."/>
            <person name="Wolter L."/>
            <person name="Daniel R."/>
            <person name="Brinkhoff T."/>
        </authorList>
    </citation>
    <scope>NUCLEOTIDE SEQUENCE [LARGE SCALE GENOMIC DNA]</scope>
    <source>
        <strain evidence="21 22">Lw-13e</strain>
        <plasmid evidence="21 22">p49</plasmid>
    </source>
</reference>
<dbReference type="Pfam" id="PF02706">
    <property type="entry name" value="Wzz"/>
    <property type="match status" value="1"/>
</dbReference>
<evidence type="ECO:0000313" key="21">
    <source>
        <dbReference type="EMBL" id="QPM92571.1"/>
    </source>
</evidence>
<keyword evidence="16" id="KW-0175">Coiled coil</keyword>
<dbReference type="InterPro" id="IPR027417">
    <property type="entry name" value="P-loop_NTPase"/>
</dbReference>
<dbReference type="InterPro" id="IPR005702">
    <property type="entry name" value="Wzc-like_C"/>
</dbReference>
<protein>
    <recommendedName>
        <fullName evidence="4">non-specific protein-tyrosine kinase</fullName>
        <ecNumber evidence="4">2.7.10.2</ecNumber>
    </recommendedName>
</protein>
<evidence type="ECO:0000256" key="9">
    <source>
        <dbReference type="ARBA" id="ARBA00022741"/>
    </source>
</evidence>
<evidence type="ECO:0000259" key="19">
    <source>
        <dbReference type="Pfam" id="PF13614"/>
    </source>
</evidence>
<keyword evidence="9" id="KW-0547">Nucleotide-binding</keyword>
<feature type="transmembrane region" description="Helical" evidence="17">
    <location>
        <begin position="423"/>
        <end position="442"/>
    </location>
</feature>
<evidence type="ECO:0000259" key="18">
    <source>
        <dbReference type="Pfam" id="PF02706"/>
    </source>
</evidence>
<dbReference type="Pfam" id="PF13614">
    <property type="entry name" value="AAA_31"/>
    <property type="match status" value="1"/>
</dbReference>
<evidence type="ECO:0000256" key="12">
    <source>
        <dbReference type="ARBA" id="ARBA00022989"/>
    </source>
</evidence>
<keyword evidence="5" id="KW-1003">Cell membrane</keyword>
<keyword evidence="10 21" id="KW-0418">Kinase</keyword>
<keyword evidence="22" id="KW-1185">Reference proteome</keyword>
<evidence type="ECO:0000256" key="7">
    <source>
        <dbReference type="ARBA" id="ARBA00022679"/>
    </source>
</evidence>
<dbReference type="EC" id="2.7.10.2" evidence="4"/>
<dbReference type="Pfam" id="PF13807">
    <property type="entry name" value="GNVR"/>
    <property type="match status" value="1"/>
</dbReference>
<evidence type="ECO:0000256" key="1">
    <source>
        <dbReference type="ARBA" id="ARBA00004429"/>
    </source>
</evidence>
<feature type="transmembrane region" description="Helical" evidence="17">
    <location>
        <begin position="39"/>
        <end position="57"/>
    </location>
</feature>
<keyword evidence="8 17" id="KW-0812">Transmembrane</keyword>
<evidence type="ECO:0000313" key="22">
    <source>
        <dbReference type="Proteomes" id="UP000283786"/>
    </source>
</evidence>
<comment type="subcellular location">
    <subcellularLocation>
        <location evidence="1">Cell inner membrane</location>
        <topology evidence="1">Multi-pass membrane protein</topology>
    </subcellularLocation>
</comment>
<dbReference type="OrthoDB" id="230260at2"/>
<keyword evidence="7 21" id="KW-0808">Transferase</keyword>
<dbReference type="GO" id="GO:0005524">
    <property type="term" value="F:ATP binding"/>
    <property type="evidence" value="ECO:0007669"/>
    <property type="project" value="UniProtKB-KW"/>
</dbReference>
<evidence type="ECO:0000256" key="6">
    <source>
        <dbReference type="ARBA" id="ARBA00022519"/>
    </source>
</evidence>
<evidence type="ECO:0000256" key="10">
    <source>
        <dbReference type="ARBA" id="ARBA00022777"/>
    </source>
</evidence>
<dbReference type="KEGG" id="palw:PSAL_038350"/>
<evidence type="ECO:0000256" key="17">
    <source>
        <dbReference type="SAM" id="Phobius"/>
    </source>
</evidence>
<dbReference type="Proteomes" id="UP000283786">
    <property type="component" value="Plasmid p49"/>
</dbReference>
<evidence type="ECO:0000256" key="4">
    <source>
        <dbReference type="ARBA" id="ARBA00011903"/>
    </source>
</evidence>
<dbReference type="RefSeq" id="WP_119840369.1">
    <property type="nucleotide sequence ID" value="NZ_CP060439.1"/>
</dbReference>
<keyword evidence="11" id="KW-0067">ATP-binding</keyword>
<geneLocation type="plasmid" evidence="21 22">
    <name>p49</name>
</geneLocation>
<evidence type="ECO:0000256" key="13">
    <source>
        <dbReference type="ARBA" id="ARBA00023136"/>
    </source>
</evidence>
<keyword evidence="6" id="KW-0997">Cell inner membrane</keyword>
<gene>
    <name evidence="21" type="primary">etk</name>
    <name evidence="21" type="ORF">PSAL_038350</name>
</gene>
<dbReference type="AlphaFoldDB" id="A0A418SDE0"/>
<keyword evidence="21" id="KW-0614">Plasmid</keyword>
<evidence type="ECO:0000256" key="5">
    <source>
        <dbReference type="ARBA" id="ARBA00022475"/>
    </source>
</evidence>
<feature type="domain" description="Tyrosine-protein kinase G-rich" evidence="20">
    <location>
        <begin position="369"/>
        <end position="444"/>
    </location>
</feature>
<evidence type="ECO:0000259" key="20">
    <source>
        <dbReference type="Pfam" id="PF13807"/>
    </source>
</evidence>
<comment type="similarity">
    <text evidence="2">Belongs to the CpsD/CapB family.</text>
</comment>
<evidence type="ECO:0000256" key="16">
    <source>
        <dbReference type="SAM" id="Coils"/>
    </source>
</evidence>
<comment type="similarity">
    <text evidence="3">Belongs to the etk/wzc family.</text>
</comment>
<dbReference type="NCBIfam" id="TIGR01007">
    <property type="entry name" value="eps_fam"/>
    <property type="match status" value="1"/>
</dbReference>
<evidence type="ECO:0000256" key="14">
    <source>
        <dbReference type="ARBA" id="ARBA00023137"/>
    </source>
</evidence>
<dbReference type="InterPro" id="IPR003856">
    <property type="entry name" value="LPS_length_determ_N"/>
</dbReference>
<sequence length="716" mass="78090">MNQTFPTRVPSTASGTPDGGAADFIDLGRILQTLWRGKFAILAAMVIGAICAGYYAFAVATPLYRSTSVVMLNNREEQVVDIESVLGGLSPDRLVINSEVEILNSRSLNGQVVDALNLTEDPEFNGALRPASLTERLRQSVSGLIGTGDGTTLSEAEREAREREATINALQQAVTVRNVPTTLVFDITAKSESPRKAALIADTVAQLYIEEQLAVKFAATEQATSWLSDRVAELRVELEDSEAKVTSFNLGAELINQETLRGLERQLKELRDRIAERSSSLDQLREQLARIQAADTPLAKAEASGDAQLQRMISQGGADDPAFAIRLEQVIARLDIDVQRGETQLQALSTSETELGNQIDRQGADLLTLQQLTREAEASRLLYEYFLSRLKQTSAQRGIQQADSRQLSTAIVPVSPFEPRKSMMMVIGAMLGLFVSAALLLIRESRNNTFREAETLEGLSGYSVLGNIPLLPARRRKDALEYLASRPTSAAAEAIRNLRTSVLLSNIDSPPQVIMMTSSLPGEGKTTLSLALSQSFGGMGKKVLLIEGDIRRRVFSQYFDIADDAPGLVAVLDRSTALKDAVVHNARVGADILIGDKTSTNAADLFSSESFATVLREAREQYDQIIIDTPPVLIVPDARVIAHQCDAVIFTVKWDHTSHPQVLSALKMFESVNLQISGLALNQINPKGLNRYGYGGKSGAYSQYAYTGYGKNYYTN</sequence>
<dbReference type="SUPFAM" id="SSF52540">
    <property type="entry name" value="P-loop containing nucleoside triphosphate hydrolases"/>
    <property type="match status" value="1"/>
</dbReference>
<dbReference type="CDD" id="cd05387">
    <property type="entry name" value="BY-kinase"/>
    <property type="match status" value="1"/>
</dbReference>
<dbReference type="GO" id="GO:0005886">
    <property type="term" value="C:plasma membrane"/>
    <property type="evidence" value="ECO:0007669"/>
    <property type="project" value="UniProtKB-SubCell"/>
</dbReference>
<dbReference type="GO" id="GO:0004715">
    <property type="term" value="F:non-membrane spanning protein tyrosine kinase activity"/>
    <property type="evidence" value="ECO:0007669"/>
    <property type="project" value="UniProtKB-EC"/>
</dbReference>
<feature type="domain" description="AAA" evidence="19">
    <location>
        <begin position="513"/>
        <end position="667"/>
    </location>
</feature>
<keyword evidence="13 17" id="KW-0472">Membrane</keyword>
<dbReference type="Gene3D" id="3.40.50.300">
    <property type="entry name" value="P-loop containing nucleotide triphosphate hydrolases"/>
    <property type="match status" value="1"/>
</dbReference>
<dbReference type="InterPro" id="IPR050445">
    <property type="entry name" value="Bact_polysacc_biosynth/exp"/>
</dbReference>
<evidence type="ECO:0000256" key="3">
    <source>
        <dbReference type="ARBA" id="ARBA00008883"/>
    </source>
</evidence>
<keyword evidence="12 17" id="KW-1133">Transmembrane helix</keyword>
<feature type="domain" description="Polysaccharide chain length determinant N-terminal" evidence="18">
    <location>
        <begin position="24"/>
        <end position="115"/>
    </location>
</feature>
<proteinExistence type="inferred from homology"/>
<dbReference type="EMBL" id="CP060439">
    <property type="protein sequence ID" value="QPM92571.1"/>
    <property type="molecule type" value="Genomic_DNA"/>
</dbReference>
<dbReference type="PANTHER" id="PTHR32309:SF13">
    <property type="entry name" value="FERRIC ENTEROBACTIN TRANSPORT PROTEIN FEPE"/>
    <property type="match status" value="1"/>
</dbReference>
<name>A0A418SDE0_9RHOB</name>
<dbReference type="InterPro" id="IPR025669">
    <property type="entry name" value="AAA_dom"/>
</dbReference>
<accession>A0A418SDE0</accession>
<evidence type="ECO:0000256" key="11">
    <source>
        <dbReference type="ARBA" id="ARBA00022840"/>
    </source>
</evidence>
<comment type="catalytic activity">
    <reaction evidence="15">
        <text>L-tyrosyl-[protein] + ATP = O-phospho-L-tyrosyl-[protein] + ADP + H(+)</text>
        <dbReference type="Rhea" id="RHEA:10596"/>
        <dbReference type="Rhea" id="RHEA-COMP:10136"/>
        <dbReference type="Rhea" id="RHEA-COMP:20101"/>
        <dbReference type="ChEBI" id="CHEBI:15378"/>
        <dbReference type="ChEBI" id="CHEBI:30616"/>
        <dbReference type="ChEBI" id="CHEBI:46858"/>
        <dbReference type="ChEBI" id="CHEBI:61978"/>
        <dbReference type="ChEBI" id="CHEBI:456216"/>
        <dbReference type="EC" id="2.7.10.2"/>
    </reaction>
</comment>
<evidence type="ECO:0000256" key="8">
    <source>
        <dbReference type="ARBA" id="ARBA00022692"/>
    </source>
</evidence>
<evidence type="ECO:0000256" key="15">
    <source>
        <dbReference type="ARBA" id="ARBA00051245"/>
    </source>
</evidence>
<feature type="coiled-coil region" evidence="16">
    <location>
        <begin position="260"/>
        <end position="294"/>
    </location>
</feature>